<organism evidence="8 9">
    <name type="scientific">Mycena sanguinolenta</name>
    <dbReference type="NCBI Taxonomy" id="230812"/>
    <lineage>
        <taxon>Eukaryota</taxon>
        <taxon>Fungi</taxon>
        <taxon>Dikarya</taxon>
        <taxon>Basidiomycota</taxon>
        <taxon>Agaricomycotina</taxon>
        <taxon>Agaricomycetes</taxon>
        <taxon>Agaricomycetidae</taxon>
        <taxon>Agaricales</taxon>
        <taxon>Marasmiineae</taxon>
        <taxon>Mycenaceae</taxon>
        <taxon>Mycena</taxon>
    </lineage>
</organism>
<dbReference type="AlphaFoldDB" id="A0A8H6ZDI6"/>
<evidence type="ECO:0000256" key="2">
    <source>
        <dbReference type="ARBA" id="ARBA00010617"/>
    </source>
</evidence>
<dbReference type="OrthoDB" id="2789670at2759"/>
<dbReference type="GO" id="GO:0016705">
    <property type="term" value="F:oxidoreductase activity, acting on paired donors, with incorporation or reduction of molecular oxygen"/>
    <property type="evidence" value="ECO:0007669"/>
    <property type="project" value="InterPro"/>
</dbReference>
<dbReference type="InterPro" id="IPR050364">
    <property type="entry name" value="Cytochrome_P450_fung"/>
</dbReference>
<comment type="cofactor">
    <cofactor evidence="1">
        <name>heme</name>
        <dbReference type="ChEBI" id="CHEBI:30413"/>
    </cofactor>
</comment>
<name>A0A8H6ZDI6_9AGAR</name>
<evidence type="ECO:0000256" key="4">
    <source>
        <dbReference type="ARBA" id="ARBA00022723"/>
    </source>
</evidence>
<keyword evidence="3" id="KW-0349">Heme</keyword>
<keyword evidence="5" id="KW-0560">Oxidoreductase</keyword>
<dbReference type="InterPro" id="IPR036396">
    <property type="entry name" value="Cyt_P450_sf"/>
</dbReference>
<evidence type="ECO:0000313" key="9">
    <source>
        <dbReference type="Proteomes" id="UP000623467"/>
    </source>
</evidence>
<evidence type="ECO:0000313" key="8">
    <source>
        <dbReference type="EMBL" id="KAF7375494.1"/>
    </source>
</evidence>
<proteinExistence type="inferred from homology"/>
<evidence type="ECO:0000256" key="7">
    <source>
        <dbReference type="ARBA" id="ARBA00023033"/>
    </source>
</evidence>
<dbReference type="PANTHER" id="PTHR46300">
    <property type="entry name" value="P450, PUTATIVE (EUROFUNG)-RELATED-RELATED"/>
    <property type="match status" value="1"/>
</dbReference>
<dbReference type="Gene3D" id="1.10.630.10">
    <property type="entry name" value="Cytochrome P450"/>
    <property type="match status" value="1"/>
</dbReference>
<comment type="caution">
    <text evidence="8">The sequence shown here is derived from an EMBL/GenBank/DDBJ whole genome shotgun (WGS) entry which is preliminary data.</text>
</comment>
<reference evidence="8" key="1">
    <citation type="submission" date="2020-05" db="EMBL/GenBank/DDBJ databases">
        <title>Mycena genomes resolve the evolution of fungal bioluminescence.</title>
        <authorList>
            <person name="Tsai I.J."/>
        </authorList>
    </citation>
    <scope>NUCLEOTIDE SEQUENCE</scope>
    <source>
        <strain evidence="8">160909Yilan</strain>
    </source>
</reference>
<comment type="similarity">
    <text evidence="2">Belongs to the cytochrome P450 family.</text>
</comment>
<dbReference type="Pfam" id="PF00067">
    <property type="entry name" value="p450"/>
    <property type="match status" value="1"/>
</dbReference>
<evidence type="ECO:0000256" key="1">
    <source>
        <dbReference type="ARBA" id="ARBA00001971"/>
    </source>
</evidence>
<accession>A0A8H6ZDI6</accession>
<dbReference type="InterPro" id="IPR001128">
    <property type="entry name" value="Cyt_P450"/>
</dbReference>
<dbReference type="SUPFAM" id="SSF48264">
    <property type="entry name" value="Cytochrome P450"/>
    <property type="match status" value="1"/>
</dbReference>
<evidence type="ECO:0000256" key="5">
    <source>
        <dbReference type="ARBA" id="ARBA00023002"/>
    </source>
</evidence>
<evidence type="ECO:0000256" key="6">
    <source>
        <dbReference type="ARBA" id="ARBA00023004"/>
    </source>
</evidence>
<gene>
    <name evidence="8" type="ORF">MSAN_00437400</name>
</gene>
<dbReference type="EMBL" id="JACAZH010000002">
    <property type="protein sequence ID" value="KAF7375494.1"/>
    <property type="molecule type" value="Genomic_DNA"/>
</dbReference>
<dbReference type="PANTHER" id="PTHR46300:SF7">
    <property type="entry name" value="P450, PUTATIVE (EUROFUNG)-RELATED"/>
    <property type="match status" value="1"/>
</dbReference>
<dbReference type="Proteomes" id="UP000623467">
    <property type="component" value="Unassembled WGS sequence"/>
</dbReference>
<sequence length="308" mass="34303">MSVSVTTAILVGALVSVILWNLSLRKSNVPPGPRRWPLIGSVLAIPRACQWVTFSKWAKTYGNIVYVDALGEPLFIINSAKVAKDLLDKRSSIYSDRPSFTMATLSGIAEGMGLLPYNENWRRQRKIIAQDFSPSGVTQDYSLQETESRKLVRGLLDDPSTMMSQIQLRVGAIIFRIVYGYFLTDENDPFLTAGLKRMEIFSQTTTPGVWAVDFLPILKYIPTWLPGSGFLRTAKQWRKIARDAAWGPYLWCKKNLATGTVLLPNLCAQHLTGADETMSEEQEERLVLAADTVLGGGLDTASSTRVYF</sequence>
<protein>
    <submittedName>
        <fullName evidence="8">Putative monooxygenase</fullName>
    </submittedName>
</protein>
<keyword evidence="7 8" id="KW-0503">Monooxygenase</keyword>
<keyword evidence="9" id="KW-1185">Reference proteome</keyword>
<keyword evidence="6" id="KW-0408">Iron</keyword>
<dbReference type="GO" id="GO:0005506">
    <property type="term" value="F:iron ion binding"/>
    <property type="evidence" value="ECO:0007669"/>
    <property type="project" value="InterPro"/>
</dbReference>
<keyword evidence="4" id="KW-0479">Metal-binding</keyword>
<evidence type="ECO:0000256" key="3">
    <source>
        <dbReference type="ARBA" id="ARBA00022617"/>
    </source>
</evidence>
<dbReference type="GO" id="GO:0020037">
    <property type="term" value="F:heme binding"/>
    <property type="evidence" value="ECO:0007669"/>
    <property type="project" value="InterPro"/>
</dbReference>
<dbReference type="GO" id="GO:0004497">
    <property type="term" value="F:monooxygenase activity"/>
    <property type="evidence" value="ECO:0007669"/>
    <property type="project" value="UniProtKB-KW"/>
</dbReference>